<reference evidence="1" key="2">
    <citation type="journal article" date="2015" name="ISME J.">
        <title>A new class of marine Euryarchaeota group II from the Mediterranean deep chlorophyll maximum.</title>
        <authorList>
            <person name="Martin-Cuadrado A.B."/>
            <person name="Garcia-Heredia I."/>
            <person name="Molto A.G."/>
            <person name="Lopez-Ubeda R."/>
            <person name="Kimes N."/>
            <person name="Lopez-Garcia P."/>
            <person name="Moreira D."/>
            <person name="Rodriguez-Valera F."/>
        </authorList>
    </citation>
    <scope>NUCLEOTIDE SEQUENCE</scope>
</reference>
<dbReference type="InterPro" id="IPR015943">
    <property type="entry name" value="WD40/YVTN_repeat-like_dom_sf"/>
</dbReference>
<dbReference type="EMBL" id="KP211846">
    <property type="protein sequence ID" value="ANV79654.1"/>
    <property type="molecule type" value="Genomic_DNA"/>
</dbReference>
<accession>A0A1B1TBJ3</accession>
<dbReference type="Gene3D" id="2.130.10.10">
    <property type="entry name" value="YVTN repeat-like/Quinoprotein amine dehydrogenase"/>
    <property type="match status" value="1"/>
</dbReference>
<dbReference type="SUPFAM" id="SSF50998">
    <property type="entry name" value="Quinoprotein alcohol dehydrogenase-like"/>
    <property type="match status" value="1"/>
</dbReference>
<dbReference type="AlphaFoldDB" id="A0A1B1TBJ3"/>
<evidence type="ECO:0008006" key="2">
    <source>
        <dbReference type="Google" id="ProtNLM"/>
    </source>
</evidence>
<protein>
    <recommendedName>
        <fullName evidence="2">PKD/Chitinase domain-containing protein</fullName>
    </recommendedName>
</protein>
<evidence type="ECO:0000313" key="1">
    <source>
        <dbReference type="EMBL" id="ANV79654.1"/>
    </source>
</evidence>
<dbReference type="InterPro" id="IPR013783">
    <property type="entry name" value="Ig-like_fold"/>
</dbReference>
<dbReference type="Pfam" id="PF22352">
    <property type="entry name" value="K319L-like_PKD"/>
    <property type="match status" value="1"/>
</dbReference>
<name>A0A1B1TBJ3_9ARCH</name>
<dbReference type="InterPro" id="IPR011047">
    <property type="entry name" value="Quinoprotein_ADH-like_sf"/>
</dbReference>
<reference evidence="1" key="1">
    <citation type="submission" date="2014-11" db="EMBL/GenBank/DDBJ databases">
        <authorList>
            <person name="Zhu J."/>
            <person name="Qi W."/>
            <person name="Song R."/>
        </authorList>
    </citation>
    <scope>NUCLEOTIDE SEQUENCE</scope>
</reference>
<dbReference type="InterPro" id="IPR035986">
    <property type="entry name" value="PKD_dom_sf"/>
</dbReference>
<sequence length="497" mass="54422">MDSTIEVLNLVELGGIPTVSCEMSDGNLAVGNQEGIVNIISPEGMVKESFELEGKIIGLFEIGDNLIVGSSISGICGFSKEIIWSHELNSGCEIICLSGPDFLVADSSGALFRFDSDGDLLWEKKLGQMTHICSNDEGNYSAIALENGDFIMVNNSGDEIRTSQAASDDIETISSMIFRSSDVLVVSRNSLGMAIDDRPENRIECWSIQKGQIHSCEVDSVVNCITPTPKGVLLGCFNGELLELQIDSKGYNRLSKFDYSIKQIFPWKEDILVGSWFDITRVNPNGEIIWSLEHIGIVEKISSIGESRVAILGDDKKQHSPTPIFIINPDSEIISNEYNFEEENFNFDSEYSGALSVEEEQASSMKPLLPPDSSEIFDALDEELEVEFSLPVVEVDILEDLSQSARSLNLPPIVDVGEDMTVKSDSDGTAIVLLDGSKSYDPDGTINTWSWENDSDKVISNSPQVKVKLSKGVHVFYLTIVDDRGASSKATLTVQVL</sequence>
<dbReference type="SUPFAM" id="SSF49299">
    <property type="entry name" value="PKD domain"/>
    <property type="match status" value="1"/>
</dbReference>
<dbReference type="Gene3D" id="2.60.40.10">
    <property type="entry name" value="Immunoglobulins"/>
    <property type="match status" value="1"/>
</dbReference>
<organism evidence="1">
    <name type="scientific">uncultured Poseidoniia archaeon</name>
    <dbReference type="NCBI Taxonomy" id="1697135"/>
    <lineage>
        <taxon>Archaea</taxon>
        <taxon>Methanobacteriati</taxon>
        <taxon>Thermoplasmatota</taxon>
        <taxon>Candidatus Poseidoniia</taxon>
        <taxon>environmental samples</taxon>
    </lineage>
</organism>
<proteinExistence type="predicted"/>